<protein>
    <submittedName>
        <fullName evidence="2">Uncharacterized protein</fullName>
    </submittedName>
</protein>
<sequence length="320" mass="36438">MIKLLMRLKTRLDRKPKAHLPDRLSPAQPVDQQESMSRVQANLAWLPVCQEPQPLRLQPPACPPVGQQNEPLRARYHAYVAHMEQADPDAQDQSCRETGRQLAGELQSAAIDTVTSKAENSPQVYWLTQSAAIASLFAEGAQSEAFQRYRDDVWHYKEQPLTAGQVWAFDRYVAEHTPRQVRTFLPHPSDATRLPDEPAPGPEDIDQLLSYLPLLYPDGVAIKTYTVRANTCWPDYFPVVEAFYRAVANECWCDIDYLNHGAADMLEDDTYIAQANLADMQTLLTYCIRGERFCDGHHGSMIEKDYVLKILRRLAVLRED</sequence>
<feature type="compositionally biased region" description="Basic and acidic residues" evidence="1">
    <location>
        <begin position="13"/>
        <end position="22"/>
    </location>
</feature>
<dbReference type="RefSeq" id="WP_122341309.1">
    <property type="nucleotide sequence ID" value="NZ_RBUY01000180.1"/>
</dbReference>
<dbReference type="EMBL" id="RBUY01000180">
    <property type="protein sequence ID" value="RMV70492.1"/>
    <property type="molecule type" value="Genomic_DNA"/>
</dbReference>
<accession>A0A3M6EQC7</accession>
<comment type="caution">
    <text evidence="2">The sequence shown here is derived from an EMBL/GenBank/DDBJ whole genome shotgun (WGS) entry which is preliminary data.</text>
</comment>
<dbReference type="InterPro" id="IPR045425">
    <property type="entry name" value="DUF6508"/>
</dbReference>
<evidence type="ECO:0000256" key="1">
    <source>
        <dbReference type="SAM" id="MobiDB-lite"/>
    </source>
</evidence>
<dbReference type="Proteomes" id="UP000269872">
    <property type="component" value="Unassembled WGS sequence"/>
</dbReference>
<proteinExistence type="predicted"/>
<organism evidence="2 3">
    <name type="scientific">Pseudomonas caricapapayae</name>
    <dbReference type="NCBI Taxonomy" id="46678"/>
    <lineage>
        <taxon>Bacteria</taxon>
        <taxon>Pseudomonadati</taxon>
        <taxon>Pseudomonadota</taxon>
        <taxon>Gammaproteobacteria</taxon>
        <taxon>Pseudomonadales</taxon>
        <taxon>Pseudomonadaceae</taxon>
        <taxon>Pseudomonas</taxon>
    </lineage>
</organism>
<reference evidence="2 3" key="1">
    <citation type="submission" date="2018-08" db="EMBL/GenBank/DDBJ databases">
        <title>Recombination of ecologically and evolutionarily significant loci maintains genetic cohesion in the Pseudomonas syringae species complex.</title>
        <authorList>
            <person name="Dillon M."/>
            <person name="Thakur S."/>
            <person name="Almeida R.N.D."/>
            <person name="Weir B.S."/>
            <person name="Guttman D.S."/>
        </authorList>
    </citation>
    <scope>NUCLEOTIDE SEQUENCE [LARGE SCALE GENOMIC DNA]</scope>
    <source>
        <strain evidence="2 3">ICMP 7496</strain>
    </source>
</reference>
<name>A0A3M6EQC7_9PSED</name>
<feature type="region of interest" description="Disordered" evidence="1">
    <location>
        <begin position="13"/>
        <end position="33"/>
    </location>
</feature>
<gene>
    <name evidence="2" type="ORF">ALP05_02054</name>
</gene>
<evidence type="ECO:0000313" key="3">
    <source>
        <dbReference type="Proteomes" id="UP000269872"/>
    </source>
</evidence>
<dbReference type="Pfam" id="PF20118">
    <property type="entry name" value="DUF6508"/>
    <property type="match status" value="1"/>
</dbReference>
<evidence type="ECO:0000313" key="2">
    <source>
        <dbReference type="EMBL" id="RMV70492.1"/>
    </source>
</evidence>
<dbReference type="AlphaFoldDB" id="A0A3M6EQC7"/>